<dbReference type="EC" id="2.4.2.21" evidence="2"/>
<organism evidence="2 3">
    <name type="scientific">Cryptosporangium arvum DSM 44712</name>
    <dbReference type="NCBI Taxonomy" id="927661"/>
    <lineage>
        <taxon>Bacteria</taxon>
        <taxon>Bacillati</taxon>
        <taxon>Actinomycetota</taxon>
        <taxon>Actinomycetes</taxon>
        <taxon>Cryptosporangiales</taxon>
        <taxon>Cryptosporangiaceae</taxon>
        <taxon>Cryptosporangium</taxon>
    </lineage>
</organism>
<keyword evidence="3" id="KW-1185">Reference proteome</keyword>
<dbReference type="Proteomes" id="UP000021053">
    <property type="component" value="Unassembled WGS sequence"/>
</dbReference>
<evidence type="ECO:0000313" key="3">
    <source>
        <dbReference type="Proteomes" id="UP000021053"/>
    </source>
</evidence>
<dbReference type="Gene3D" id="3.40.50.10210">
    <property type="match status" value="1"/>
</dbReference>
<proteinExistence type="predicted"/>
<gene>
    <name evidence="2" type="ORF">CryarDRAFT_1942</name>
</gene>
<dbReference type="PANTHER" id="PTHR43463:SF1">
    <property type="entry name" value="NICOTINATE-NUCLEOTIDE--DIMETHYLBENZIMIDAZOLE PHOSPHORIBOSYLTRANSFERASE"/>
    <property type="match status" value="1"/>
</dbReference>
<evidence type="ECO:0000313" key="2">
    <source>
        <dbReference type="EMBL" id="EXG80847.1"/>
    </source>
</evidence>
<comment type="caution">
    <text evidence="2">The sequence shown here is derived from an EMBL/GenBank/DDBJ whole genome shotgun (WGS) entry which is preliminary data.</text>
</comment>
<dbReference type="InterPro" id="IPR003200">
    <property type="entry name" value="Nict_dMeBzImd_PRibTrfase"/>
</dbReference>
<keyword evidence="2" id="KW-0808">Transferase</keyword>
<dbReference type="EMBL" id="JFBT01000001">
    <property type="protein sequence ID" value="EXG80847.1"/>
    <property type="molecule type" value="Genomic_DNA"/>
</dbReference>
<feature type="region of interest" description="Disordered" evidence="1">
    <location>
        <begin position="353"/>
        <end position="383"/>
    </location>
</feature>
<dbReference type="SUPFAM" id="SSF52733">
    <property type="entry name" value="Nicotinate mononucleotide:5,6-dimethylbenzimidazole phosphoribosyltransferase (CobT)"/>
    <property type="match status" value="1"/>
</dbReference>
<dbReference type="HOGENOM" id="CLU_002982_0_2_11"/>
<dbReference type="GO" id="GO:0008939">
    <property type="term" value="F:nicotinate-nucleotide-dimethylbenzimidazole phosphoribosyltransferase activity"/>
    <property type="evidence" value="ECO:0007669"/>
    <property type="project" value="UniProtKB-EC"/>
</dbReference>
<dbReference type="InterPro" id="IPR036087">
    <property type="entry name" value="Nict_dMeBzImd_PRibTrfase_sf"/>
</dbReference>
<sequence>MTDPDAESAPPPESSLLESLTPVAPEWADGEAAQARLAGWGTATGALTGLAHWAGSVRSVDTPFRRVRLIAFAADHGVTDGAAEATALLAGEGALALLAHRADVSIRVVDAGLAGDPLPGDVSARRVRAGSPALNREDPLTPDEVEAALDLGARVADEEVDSGADLVIPVVLTASALVPATVIIGSLCVVEPVRALGYDAHMPDALWIERCAAIRDGMRRVSQAAATLATRRLLATGGGADLAAAAGFLVRTAARRTPALLDGVGVAAAALVARALAFEAPRWWCAPHASGRAGEKQAFSSLGLEPAVDLGVRLGDGSGALLALPVLTAAMELVRAAPHPVVESPDEVEVTVDPGDEIGGVGGYDAGARPPEVVDDQAAPSGG</sequence>
<protein>
    <submittedName>
        <fullName evidence="2">NaMN:DMB phosphoribosyltransferase</fullName>
        <ecNumber evidence="2">2.4.2.21</ecNumber>
    </submittedName>
</protein>
<dbReference type="OrthoDB" id="9781491at2"/>
<evidence type="ECO:0000256" key="1">
    <source>
        <dbReference type="SAM" id="MobiDB-lite"/>
    </source>
</evidence>
<reference evidence="2 3" key="1">
    <citation type="submission" date="2013-07" db="EMBL/GenBank/DDBJ databases">
        <authorList>
            <consortium name="DOE Joint Genome Institute"/>
            <person name="Eisen J."/>
            <person name="Huntemann M."/>
            <person name="Han J."/>
            <person name="Chen A."/>
            <person name="Kyrpides N."/>
            <person name="Mavromatis K."/>
            <person name="Markowitz V."/>
            <person name="Palaniappan K."/>
            <person name="Ivanova N."/>
            <person name="Schaumberg A."/>
            <person name="Pati A."/>
            <person name="Liolios K."/>
            <person name="Nordberg H.P."/>
            <person name="Cantor M.N."/>
            <person name="Hua S.X."/>
            <person name="Woyke T."/>
        </authorList>
    </citation>
    <scope>NUCLEOTIDE SEQUENCE [LARGE SCALE GENOMIC DNA]</scope>
    <source>
        <strain evidence="2 3">DSM 44712</strain>
    </source>
</reference>
<dbReference type="AlphaFoldDB" id="A0A010ZUH4"/>
<accession>A0A010ZUH4</accession>
<dbReference type="PANTHER" id="PTHR43463">
    <property type="entry name" value="NICOTINATE-NUCLEOTIDE--DIMETHYLBENZIMIDAZOLE PHOSPHORIBOSYLTRANSFERASE"/>
    <property type="match status" value="1"/>
</dbReference>
<dbReference type="Pfam" id="PF02277">
    <property type="entry name" value="DBI_PRT"/>
    <property type="match status" value="1"/>
</dbReference>
<name>A0A010ZUH4_9ACTN</name>
<dbReference type="RefSeq" id="WP_084700283.1">
    <property type="nucleotide sequence ID" value="NZ_KK073874.1"/>
</dbReference>
<keyword evidence="2" id="KW-0328">Glycosyltransferase</keyword>